<evidence type="ECO:0008006" key="5">
    <source>
        <dbReference type="Google" id="ProtNLM"/>
    </source>
</evidence>
<sequence length="162" mass="18153">MLEGQLPPSSSSTTTPITTEITQQKTQLPPSSTTITTTQIDTATRSQTQLEIVLETTTRREQSFSTLETQTVTGNQQPDSQTCWQRTYPYLYILIIQAIFAAMNILMKFAINKGISNYVFVVYRNGIASSFIGVVALYVDRNRRPPMTMRIAGKIFLLSFLG</sequence>
<feature type="transmembrane region" description="Helical" evidence="2">
    <location>
        <begin position="117"/>
        <end position="139"/>
    </location>
</feature>
<gene>
    <name evidence="3" type="ORF">TSUD_29490</name>
</gene>
<keyword evidence="2" id="KW-0472">Membrane</keyword>
<organism evidence="3 4">
    <name type="scientific">Trifolium subterraneum</name>
    <name type="common">Subterranean clover</name>
    <dbReference type="NCBI Taxonomy" id="3900"/>
    <lineage>
        <taxon>Eukaryota</taxon>
        <taxon>Viridiplantae</taxon>
        <taxon>Streptophyta</taxon>
        <taxon>Embryophyta</taxon>
        <taxon>Tracheophyta</taxon>
        <taxon>Spermatophyta</taxon>
        <taxon>Magnoliopsida</taxon>
        <taxon>eudicotyledons</taxon>
        <taxon>Gunneridae</taxon>
        <taxon>Pentapetalae</taxon>
        <taxon>rosids</taxon>
        <taxon>fabids</taxon>
        <taxon>Fabales</taxon>
        <taxon>Fabaceae</taxon>
        <taxon>Papilionoideae</taxon>
        <taxon>50 kb inversion clade</taxon>
        <taxon>NPAAA clade</taxon>
        <taxon>Hologalegina</taxon>
        <taxon>IRL clade</taxon>
        <taxon>Trifolieae</taxon>
        <taxon>Trifolium</taxon>
    </lineage>
</organism>
<name>A0A2Z6NXC2_TRISU</name>
<dbReference type="AlphaFoldDB" id="A0A2Z6NXC2"/>
<keyword evidence="4" id="KW-1185">Reference proteome</keyword>
<proteinExistence type="predicted"/>
<evidence type="ECO:0000256" key="1">
    <source>
        <dbReference type="SAM" id="MobiDB-lite"/>
    </source>
</evidence>
<reference evidence="4" key="1">
    <citation type="journal article" date="2017" name="Front. Plant Sci.">
        <title>Climate Clever Clovers: New Paradigm to Reduce the Environmental Footprint of Ruminants by Breeding Low Methanogenic Forages Utilizing Haplotype Variation.</title>
        <authorList>
            <person name="Kaur P."/>
            <person name="Appels R."/>
            <person name="Bayer P.E."/>
            <person name="Keeble-Gagnere G."/>
            <person name="Wang J."/>
            <person name="Hirakawa H."/>
            <person name="Shirasawa K."/>
            <person name="Vercoe P."/>
            <person name="Stefanova K."/>
            <person name="Durmic Z."/>
            <person name="Nichols P."/>
            <person name="Revell C."/>
            <person name="Isobe S.N."/>
            <person name="Edwards D."/>
            <person name="Erskine W."/>
        </authorList>
    </citation>
    <scope>NUCLEOTIDE SEQUENCE [LARGE SCALE GENOMIC DNA]</scope>
    <source>
        <strain evidence="4">cv. Daliak</strain>
    </source>
</reference>
<dbReference type="Proteomes" id="UP000242715">
    <property type="component" value="Unassembled WGS sequence"/>
</dbReference>
<accession>A0A2Z6NXC2</accession>
<dbReference type="OrthoDB" id="1728340at2759"/>
<protein>
    <recommendedName>
        <fullName evidence="5">WAT1-related protein</fullName>
    </recommendedName>
</protein>
<feature type="region of interest" description="Disordered" evidence="1">
    <location>
        <begin position="1"/>
        <end position="35"/>
    </location>
</feature>
<keyword evidence="2" id="KW-1133">Transmembrane helix</keyword>
<dbReference type="EMBL" id="DF973564">
    <property type="protein sequence ID" value="GAU34707.1"/>
    <property type="molecule type" value="Genomic_DNA"/>
</dbReference>
<keyword evidence="2" id="KW-0812">Transmembrane</keyword>
<evidence type="ECO:0000313" key="4">
    <source>
        <dbReference type="Proteomes" id="UP000242715"/>
    </source>
</evidence>
<feature type="compositionally biased region" description="Low complexity" evidence="1">
    <location>
        <begin position="7"/>
        <end position="35"/>
    </location>
</feature>
<evidence type="ECO:0000313" key="3">
    <source>
        <dbReference type="EMBL" id="GAU34707.1"/>
    </source>
</evidence>
<evidence type="ECO:0000256" key="2">
    <source>
        <dbReference type="SAM" id="Phobius"/>
    </source>
</evidence>
<feature type="transmembrane region" description="Helical" evidence="2">
    <location>
        <begin position="90"/>
        <end position="111"/>
    </location>
</feature>